<dbReference type="RefSeq" id="WP_074265954.1">
    <property type="nucleotide sequence ID" value="NZ_FSRM01000001.1"/>
</dbReference>
<reference evidence="4 5" key="1">
    <citation type="submission" date="2016-11" db="EMBL/GenBank/DDBJ databases">
        <authorList>
            <person name="Jaros S."/>
            <person name="Januszkiewicz K."/>
            <person name="Wedrychowicz H."/>
        </authorList>
    </citation>
    <scope>NUCLEOTIDE SEQUENCE [LARGE SCALE GENOMIC DNA]</scope>
    <source>
        <strain evidence="4 5">GAS86</strain>
    </source>
</reference>
<keyword evidence="2" id="KW-0732">Signal</keyword>
<evidence type="ECO:0000313" key="5">
    <source>
        <dbReference type="Proteomes" id="UP000184693"/>
    </source>
</evidence>
<evidence type="ECO:0000313" key="4">
    <source>
        <dbReference type="EMBL" id="SIN93413.1"/>
    </source>
</evidence>
<evidence type="ECO:0000256" key="2">
    <source>
        <dbReference type="SAM" id="SignalP"/>
    </source>
</evidence>
<accession>A0A1N6FDN8</accession>
<feature type="region of interest" description="Disordered" evidence="1">
    <location>
        <begin position="209"/>
        <end position="229"/>
    </location>
</feature>
<dbReference type="PROSITE" id="PS51257">
    <property type="entry name" value="PROKAR_LIPOPROTEIN"/>
    <property type="match status" value="1"/>
</dbReference>
<feature type="chain" id="PRO_5012545849" description="DUF4136 domain-containing protein" evidence="2">
    <location>
        <begin position="22"/>
        <end position="229"/>
    </location>
</feature>
<evidence type="ECO:0000256" key="1">
    <source>
        <dbReference type="SAM" id="MobiDB-lite"/>
    </source>
</evidence>
<dbReference type="Pfam" id="PF13590">
    <property type="entry name" value="DUF4136"/>
    <property type="match status" value="1"/>
</dbReference>
<proteinExistence type="predicted"/>
<organism evidence="4 5">
    <name type="scientific">Paraburkholderia phenazinium</name>
    <dbReference type="NCBI Taxonomy" id="60549"/>
    <lineage>
        <taxon>Bacteria</taxon>
        <taxon>Pseudomonadati</taxon>
        <taxon>Pseudomonadota</taxon>
        <taxon>Betaproteobacteria</taxon>
        <taxon>Burkholderiales</taxon>
        <taxon>Burkholderiaceae</taxon>
        <taxon>Paraburkholderia</taxon>
    </lineage>
</organism>
<feature type="compositionally biased region" description="Low complexity" evidence="1">
    <location>
        <begin position="212"/>
        <end position="229"/>
    </location>
</feature>
<feature type="domain" description="DUF4136" evidence="3">
    <location>
        <begin position="32"/>
        <end position="189"/>
    </location>
</feature>
<sequence>MKSDRWTGRFMLMLVALTALLSGCTSYVTTQVTAFSDWSGSDASRTYAFTRGPAQQNSLEQQTYEVLVANELAVRAFRQVDAQQAHYLVGLSYGTKSQAVSVTEPVFYSSPWPGPYWGRPIDPWGPFGAFPPAYVTSTYPVFTHTLGVRITDRATGKEVYNVLARNAGDEASLVRAMPYLARSALADFPLSNGAVRTVKLPVDKNAGMSNEAAGAPAPGSPVAAPTVVQ</sequence>
<dbReference type="InterPro" id="IPR025411">
    <property type="entry name" value="DUF4136"/>
</dbReference>
<dbReference type="OrthoDB" id="8940851at2"/>
<dbReference type="AlphaFoldDB" id="A0A1N6FDN8"/>
<dbReference type="Proteomes" id="UP000184693">
    <property type="component" value="Unassembled WGS sequence"/>
</dbReference>
<name>A0A1N6FDN8_9BURK</name>
<dbReference type="EMBL" id="FSRM01000001">
    <property type="protein sequence ID" value="SIN93413.1"/>
    <property type="molecule type" value="Genomic_DNA"/>
</dbReference>
<feature type="signal peptide" evidence="2">
    <location>
        <begin position="1"/>
        <end position="21"/>
    </location>
</feature>
<gene>
    <name evidence="4" type="ORF">SAMN05444168_1487</name>
</gene>
<protein>
    <recommendedName>
        <fullName evidence="3">DUF4136 domain-containing protein</fullName>
    </recommendedName>
</protein>
<dbReference type="Gene3D" id="3.30.160.670">
    <property type="match status" value="1"/>
</dbReference>
<evidence type="ECO:0000259" key="3">
    <source>
        <dbReference type="Pfam" id="PF13590"/>
    </source>
</evidence>